<evidence type="ECO:0008006" key="4">
    <source>
        <dbReference type="Google" id="ProtNLM"/>
    </source>
</evidence>
<dbReference type="NCBIfam" id="TIGR03696">
    <property type="entry name" value="Rhs_assc_core"/>
    <property type="match status" value="1"/>
</dbReference>
<feature type="region of interest" description="Disordered" evidence="1">
    <location>
        <begin position="1001"/>
        <end position="1028"/>
    </location>
</feature>
<comment type="caution">
    <text evidence="2">The sequence shown here is derived from an EMBL/GenBank/DDBJ whole genome shotgun (WGS) entry which is preliminary data.</text>
</comment>
<dbReference type="InterPro" id="IPR022385">
    <property type="entry name" value="Rhs_assc_core"/>
</dbReference>
<dbReference type="EMBL" id="JAFLCK010000032">
    <property type="protein sequence ID" value="MBN8662153.1"/>
    <property type="molecule type" value="Genomic_DNA"/>
</dbReference>
<accession>A0A8J7PHV7</accession>
<evidence type="ECO:0000313" key="2">
    <source>
        <dbReference type="EMBL" id="MBN8662153.1"/>
    </source>
</evidence>
<evidence type="ECO:0000256" key="1">
    <source>
        <dbReference type="SAM" id="MobiDB-lite"/>
    </source>
</evidence>
<organism evidence="2 3">
    <name type="scientific">Candidatus Obscuribacter phosphatis</name>
    <dbReference type="NCBI Taxonomy" id="1906157"/>
    <lineage>
        <taxon>Bacteria</taxon>
        <taxon>Bacillati</taxon>
        <taxon>Candidatus Melainabacteria</taxon>
        <taxon>Candidatus Obscuribacterales</taxon>
        <taxon>Candidatus Obscuribacteraceae</taxon>
        <taxon>Candidatus Obscuribacter</taxon>
    </lineage>
</organism>
<proteinExistence type="predicted"/>
<dbReference type="Gene3D" id="2.180.10.10">
    <property type="entry name" value="RHS repeat-associated core"/>
    <property type="match status" value="2"/>
</dbReference>
<protein>
    <recommendedName>
        <fullName evidence="4">LysM domain-containing protein</fullName>
    </recommendedName>
</protein>
<feature type="compositionally biased region" description="Polar residues" evidence="1">
    <location>
        <begin position="1001"/>
        <end position="1013"/>
    </location>
</feature>
<dbReference type="Proteomes" id="UP000664277">
    <property type="component" value="Unassembled WGS sequence"/>
</dbReference>
<reference evidence="2" key="1">
    <citation type="submission" date="2021-02" db="EMBL/GenBank/DDBJ databases">
        <title>Genome-Resolved Metagenomics of a Microbial Community Performing Photosynthetic Biological Nutrient Removal.</title>
        <authorList>
            <person name="Mcdaniel E.A."/>
        </authorList>
    </citation>
    <scope>NUCLEOTIDE SEQUENCE</scope>
    <source>
        <strain evidence="2">UWPOB_OBS1</strain>
    </source>
</reference>
<sequence>MTSSGATPITGGGRLQQVTNDVIANSAITYQYAALGRTTNRSINGAANSVTWSYDAISRVTSEVNALGTFNYAYENDTPGSSKGSDRLASVSYPNGQTTRFSWYPNLQDQRLQQIANLGPSGNTISQFSYRYDPAGQIKQWQQLQGNTSLNYALDYDQAGQLISAAASGGPLSPNYLKQYYYGYDSASNRTGVQTSTVTRGRVTGTVTAGNVLTVTVTDQALASGSKAINYTVVGGDTLSTIATKMAAAIASDADMISIGVTASANASILSIKSASPNVTSYAASTSGGATASITLNVTDNFVENAVIGATKKTGDILTITFKDPALSGGTKNVNYTVLVADTLTTIATALRNAVNADTALQAIGVTATSTGTTITIRSTSQNATTYGQSVSTGSTETISLSVNQNGPVRIGIGGSKTTGDTVSLVTYDAALSGGTRTTTYTVLAGDTLATIASGLASAINADTNLQGIGLSAAASGTVVTVQSNSTNPTTYRGTTSTTATETILIGLPTNGAQVLVIGGTKTTGDTLTVTVIDPQLSGGSKAVNYIVQAGDNLASIATNLASAITADTDLQAISVSATASGTVVFINSGSKLLTTYASSTSGGATETLSLAPSTSANQYGYNNLNELTSIAAGGASRFEGAANKALKSATVNSNAATLQDSQKFAGNATLGSGVNTIPASVTDGTNTTKTSSYRVSAKGSASSSLTFDANGNMTSDGNNTYEWDAEDRLVKLNYPGVQNFSRFTFDAMSRNAGIVEVSGGLTTSAKQFVWCASEKCEERDASGLPNKQFYRRGQRTSAANYFYTKEFPGSVREMTDSACIIQAQYNFAPFGSTEKLQGAQNSDFQFAGYYFHQASGLCLTVNRAYNGNLGRWLSRDPIEDEKQNRWYQYVSNNPVSFLDPLGLTEHYLDYINCAGYGCRVGHYIEPSPGQTFKGMFKEQGWKCKPKKSGKCCCGNGNYTLVVYMYYKTGSGNPWTTPFNRGASGPNLDPHVIRMEDDGTWTYQPHQEPQPGTQYPLPGQPPLTDPDDYWKRSNHTVPKDAYCCCKKN</sequence>
<name>A0A8J7PHV7_9BACT</name>
<gene>
    <name evidence="2" type="ORF">J0M35_17425</name>
</gene>
<dbReference type="AlphaFoldDB" id="A0A8J7PHV7"/>
<evidence type="ECO:0000313" key="3">
    <source>
        <dbReference type="Proteomes" id="UP000664277"/>
    </source>
</evidence>